<feature type="compositionally biased region" description="Low complexity" evidence="1">
    <location>
        <begin position="18"/>
        <end position="28"/>
    </location>
</feature>
<gene>
    <name evidence="2" type="ORF">TIFTF001_023117</name>
</gene>
<sequence length="117" mass="12854">MVELGRSGPLIPNPLPPTTTNQPTTRPSTPRDDEPPPRIPAPPTTVNHHLVTHRPPVTATHPIRQSPHSPTLQNATQPPHPLSSLWLPTHILFSPESGVFFPPEFGFLFCFGTGIWV</sequence>
<dbReference type="Gramene" id="FCD_00027359-RA">
    <property type="protein sequence ID" value="FCD_00027359-RA:cds"/>
    <property type="gene ID" value="FCD_00027359"/>
</dbReference>
<dbReference type="Proteomes" id="UP001187192">
    <property type="component" value="Unassembled WGS sequence"/>
</dbReference>
<accession>A0AA88AL94</accession>
<dbReference type="AlphaFoldDB" id="A0AA88AL94"/>
<reference evidence="2" key="1">
    <citation type="submission" date="2023-07" db="EMBL/GenBank/DDBJ databases">
        <title>draft genome sequence of fig (Ficus carica).</title>
        <authorList>
            <person name="Takahashi T."/>
            <person name="Nishimura K."/>
        </authorList>
    </citation>
    <scope>NUCLEOTIDE SEQUENCE</scope>
</reference>
<feature type="region of interest" description="Disordered" evidence="1">
    <location>
        <begin position="1"/>
        <end position="81"/>
    </location>
</feature>
<evidence type="ECO:0000313" key="2">
    <source>
        <dbReference type="EMBL" id="GMN53985.1"/>
    </source>
</evidence>
<proteinExistence type="predicted"/>
<dbReference type="EMBL" id="BTGU01000049">
    <property type="protein sequence ID" value="GMN53985.1"/>
    <property type="molecule type" value="Genomic_DNA"/>
</dbReference>
<evidence type="ECO:0000256" key="1">
    <source>
        <dbReference type="SAM" id="MobiDB-lite"/>
    </source>
</evidence>
<organism evidence="2 3">
    <name type="scientific">Ficus carica</name>
    <name type="common">Common fig</name>
    <dbReference type="NCBI Taxonomy" id="3494"/>
    <lineage>
        <taxon>Eukaryota</taxon>
        <taxon>Viridiplantae</taxon>
        <taxon>Streptophyta</taxon>
        <taxon>Embryophyta</taxon>
        <taxon>Tracheophyta</taxon>
        <taxon>Spermatophyta</taxon>
        <taxon>Magnoliopsida</taxon>
        <taxon>eudicotyledons</taxon>
        <taxon>Gunneridae</taxon>
        <taxon>Pentapetalae</taxon>
        <taxon>rosids</taxon>
        <taxon>fabids</taxon>
        <taxon>Rosales</taxon>
        <taxon>Moraceae</taxon>
        <taxon>Ficeae</taxon>
        <taxon>Ficus</taxon>
    </lineage>
</organism>
<name>A0AA88AL94_FICCA</name>
<comment type="caution">
    <text evidence="2">The sequence shown here is derived from an EMBL/GenBank/DDBJ whole genome shotgun (WGS) entry which is preliminary data.</text>
</comment>
<keyword evidence="3" id="KW-1185">Reference proteome</keyword>
<evidence type="ECO:0000313" key="3">
    <source>
        <dbReference type="Proteomes" id="UP001187192"/>
    </source>
</evidence>
<protein>
    <submittedName>
        <fullName evidence="2">Uncharacterized protein</fullName>
    </submittedName>
</protein>
<feature type="compositionally biased region" description="Polar residues" evidence="1">
    <location>
        <begin position="66"/>
        <end position="77"/>
    </location>
</feature>